<evidence type="ECO:0000256" key="1">
    <source>
        <dbReference type="SAM" id="MobiDB-lite"/>
    </source>
</evidence>
<name>A0A2Z4FKI3_9DELT</name>
<dbReference type="Proteomes" id="UP000249799">
    <property type="component" value="Chromosome"/>
</dbReference>
<dbReference type="KEGG" id="bsed:DN745_09150"/>
<dbReference type="AlphaFoldDB" id="A0A2Z4FKI3"/>
<dbReference type="OrthoDB" id="5495431at2"/>
<sequence>MKHPRPSNAAAAVLLTLLMLGACSDAYEQSGPSDIVLEGQLCSPSTPDCPRLKFLKRPNELGANRLDFRLSNHGAPATITVIAALESQDGEPDAGLADAGLTDAGDPGADPSDEPSGVTRSYQLARDESVSDRFVPEELLTVSTFALILDCDGCEATLDYVLATEPLECRIDNDCSSSWVCSRADGRCVECLADSDCSNTQTCDLGTQQCTPVDLGGCSSAPTSTPPVLPVAILLLFALGFKLTRTGHDRPGALFLLAAIATIGLSPAPAQAASPTASVQLGVGPRLLTGKLGDATLRGIGLKVSQEVRSQYVGGQLTLGTSYFVTTQDGPPLSNELQLYSVAIGPQFYLPLGPVEFALGGDFRHIGVVTNSLVRLTGPDLNYLGAGATLQARYQIGGLAVMLDSGFHPIFGLESSLFSMHISVGLATD</sequence>
<reference evidence="3 4" key="1">
    <citation type="submission" date="2018-06" db="EMBL/GenBank/DDBJ databases">
        <title>Lujinxingia sediminis gen. nov. sp. nov., a new facultative anaerobic member of the class Deltaproteobacteria, and proposal of Lujinxingaceae fam. nov.</title>
        <authorList>
            <person name="Guo L.-Y."/>
            <person name="Li C.-M."/>
            <person name="Wang S."/>
            <person name="Du Z.-J."/>
        </authorList>
    </citation>
    <scope>NUCLEOTIDE SEQUENCE [LARGE SCALE GENOMIC DNA]</scope>
    <source>
        <strain evidence="3 4">FA350</strain>
    </source>
</reference>
<feature type="signal peptide" evidence="2">
    <location>
        <begin position="1"/>
        <end position="26"/>
    </location>
</feature>
<dbReference type="EMBL" id="CP030032">
    <property type="protein sequence ID" value="AWV89497.1"/>
    <property type="molecule type" value="Genomic_DNA"/>
</dbReference>
<evidence type="ECO:0000313" key="4">
    <source>
        <dbReference type="Proteomes" id="UP000249799"/>
    </source>
</evidence>
<gene>
    <name evidence="3" type="ORF">DN745_09150</name>
</gene>
<accession>A0A2Z4FKI3</accession>
<organism evidence="3 4">
    <name type="scientific">Bradymonas sediminis</name>
    <dbReference type="NCBI Taxonomy" id="1548548"/>
    <lineage>
        <taxon>Bacteria</taxon>
        <taxon>Deltaproteobacteria</taxon>
        <taxon>Bradymonadales</taxon>
        <taxon>Bradymonadaceae</taxon>
        <taxon>Bradymonas</taxon>
    </lineage>
</organism>
<protein>
    <submittedName>
        <fullName evidence="3">Uncharacterized protein</fullName>
    </submittedName>
</protein>
<feature type="chain" id="PRO_5044342957" evidence="2">
    <location>
        <begin position="27"/>
        <end position="429"/>
    </location>
</feature>
<dbReference type="RefSeq" id="WP_111334182.1">
    <property type="nucleotide sequence ID" value="NZ_CP030032.1"/>
</dbReference>
<feature type="region of interest" description="Disordered" evidence="1">
    <location>
        <begin position="90"/>
        <end position="119"/>
    </location>
</feature>
<evidence type="ECO:0000313" key="3">
    <source>
        <dbReference type="EMBL" id="AWV89497.1"/>
    </source>
</evidence>
<keyword evidence="4" id="KW-1185">Reference proteome</keyword>
<keyword evidence="2" id="KW-0732">Signal</keyword>
<evidence type="ECO:0000256" key="2">
    <source>
        <dbReference type="SAM" id="SignalP"/>
    </source>
</evidence>
<feature type="compositionally biased region" description="Low complexity" evidence="1">
    <location>
        <begin position="93"/>
        <end position="110"/>
    </location>
</feature>
<proteinExistence type="predicted"/>
<dbReference type="PROSITE" id="PS51257">
    <property type="entry name" value="PROKAR_LIPOPROTEIN"/>
    <property type="match status" value="1"/>
</dbReference>